<dbReference type="RefSeq" id="WP_190075305.1">
    <property type="nucleotide sequence ID" value="NZ_BNBM01000024.1"/>
</dbReference>
<dbReference type="InterPro" id="IPR023213">
    <property type="entry name" value="CAT-like_dom_sf"/>
</dbReference>
<reference evidence="1 2" key="1">
    <citation type="submission" date="2024-06" db="EMBL/GenBank/DDBJ databases">
        <title>The Natural Products Discovery Center: Release of the First 8490 Sequenced Strains for Exploring Actinobacteria Biosynthetic Diversity.</title>
        <authorList>
            <person name="Kalkreuter E."/>
            <person name="Kautsar S.A."/>
            <person name="Yang D."/>
            <person name="Bader C.D."/>
            <person name="Teijaro C.N."/>
            <person name="Fluegel L."/>
            <person name="Davis C.M."/>
            <person name="Simpson J.R."/>
            <person name="Lauterbach L."/>
            <person name="Steele A.D."/>
            <person name="Gui C."/>
            <person name="Meng S."/>
            <person name="Li G."/>
            <person name="Viehrig K."/>
            <person name="Ye F."/>
            <person name="Su P."/>
            <person name="Kiefer A.F."/>
            <person name="Nichols A."/>
            <person name="Cepeda A.J."/>
            <person name="Yan W."/>
            <person name="Fan B."/>
            <person name="Jiang Y."/>
            <person name="Adhikari A."/>
            <person name="Zheng C.-J."/>
            <person name="Schuster L."/>
            <person name="Cowan T.M."/>
            <person name="Smanski M.J."/>
            <person name="Chevrette M.G."/>
            <person name="De Carvalho L.P.S."/>
            <person name="Shen B."/>
        </authorList>
    </citation>
    <scope>NUCLEOTIDE SEQUENCE [LARGE SCALE GENOMIC DNA]</scope>
    <source>
        <strain evidence="1 2">NPDC000155</strain>
    </source>
</reference>
<keyword evidence="2" id="KW-1185">Reference proteome</keyword>
<dbReference type="Proteomes" id="UP001486207">
    <property type="component" value="Unassembled WGS sequence"/>
</dbReference>
<dbReference type="SUPFAM" id="SSF52777">
    <property type="entry name" value="CoA-dependent acyltransferases"/>
    <property type="match status" value="2"/>
</dbReference>
<name>A0ABV1Y405_9ACTN</name>
<dbReference type="Gene3D" id="3.30.559.10">
    <property type="entry name" value="Chloramphenicol acetyltransferase-like domain"/>
    <property type="match status" value="1"/>
</dbReference>
<protein>
    <recommendedName>
        <fullName evidence="3">Diacylglycerol O-acyltransferase</fullName>
    </recommendedName>
</protein>
<evidence type="ECO:0000313" key="2">
    <source>
        <dbReference type="Proteomes" id="UP001486207"/>
    </source>
</evidence>
<proteinExistence type="predicted"/>
<gene>
    <name evidence="1" type="ORF">ABT384_38915</name>
</gene>
<sequence length="419" mass="44810">MRLTAIEEGHLRNGLPGTIGIAAVFPGEPFDLAWVRARVHERWGGLDRMSLVPVPPAGPSALSGHRWSAARPFDPAAHIVATDQDVNALLADGVTQVLPAGRPLWRLLVTRRPTPAGEHAVVLLAHHALLDGRSLETLFRTLMDGAVPPRPSLVTAVARHRPSRLPGVGRELRRIGAMGRPVPASSRGDARPSVAVLGIDPRVMRAARRQPADGRGATLNELLLSSYAGALRAWAKGPGPFYATVPVDLRTRHTARQLGNGVTALRVPLPVDLDSPVARLRACQEQVAAFDDRCEAHRAILPTLQAAARSVPWLAGVMARRLARPELTTSLCTAFKWRDNPSHLHGRSLSRVVPLPQLSPPGTANLCLVHSADTYTLTVVSHLRPGDAELLGSAVVRELEAVASAGTTVARAVQGLRTP</sequence>
<evidence type="ECO:0000313" key="1">
    <source>
        <dbReference type="EMBL" id="MER7378586.1"/>
    </source>
</evidence>
<evidence type="ECO:0008006" key="3">
    <source>
        <dbReference type="Google" id="ProtNLM"/>
    </source>
</evidence>
<comment type="caution">
    <text evidence="1">The sequence shown here is derived from an EMBL/GenBank/DDBJ whole genome shotgun (WGS) entry which is preliminary data.</text>
</comment>
<dbReference type="EMBL" id="JBEPFB010000025">
    <property type="protein sequence ID" value="MER7378586.1"/>
    <property type="molecule type" value="Genomic_DNA"/>
</dbReference>
<organism evidence="1 2">
    <name type="scientific">Streptomyces lanatus</name>
    <dbReference type="NCBI Taxonomy" id="66900"/>
    <lineage>
        <taxon>Bacteria</taxon>
        <taxon>Bacillati</taxon>
        <taxon>Actinomycetota</taxon>
        <taxon>Actinomycetes</taxon>
        <taxon>Kitasatosporales</taxon>
        <taxon>Streptomycetaceae</taxon>
        <taxon>Streptomyces</taxon>
    </lineage>
</organism>
<accession>A0ABV1Y405</accession>